<dbReference type="Gene3D" id="3.30.360.40">
    <property type="entry name" value="YwmB-like"/>
    <property type="match status" value="1"/>
</dbReference>
<keyword evidence="2" id="KW-1185">Reference proteome</keyword>
<accession>A0ABU0N2K0</accession>
<protein>
    <recommendedName>
        <fullName evidence="3">TATA-box binding protein</fullName>
    </recommendedName>
</protein>
<gene>
    <name evidence="1" type="ORF">QOZ92_002517</name>
</gene>
<name>A0ABU0N2K0_9FIRM</name>
<dbReference type="Proteomes" id="UP001232584">
    <property type="component" value="Unassembled WGS sequence"/>
</dbReference>
<comment type="caution">
    <text evidence="1">The sequence shown here is derived from an EMBL/GenBank/DDBJ whole genome shotgun (WGS) entry which is preliminary data.</text>
</comment>
<dbReference type="InterPro" id="IPR014794">
    <property type="entry name" value="DUF1779"/>
</dbReference>
<proteinExistence type="predicted"/>
<evidence type="ECO:0000313" key="2">
    <source>
        <dbReference type="Proteomes" id="UP001232584"/>
    </source>
</evidence>
<reference evidence="1 2" key="1">
    <citation type="submission" date="2023-07" db="EMBL/GenBank/DDBJ databases">
        <title>Genomic Encyclopedia of Type Strains, Phase IV (KMG-IV): sequencing the most valuable type-strain genomes for metagenomic binning, comparative biology and taxonomic classification.</title>
        <authorList>
            <person name="Goeker M."/>
        </authorList>
    </citation>
    <scope>NUCLEOTIDE SEQUENCE [LARGE SCALE GENOMIC DNA]</scope>
    <source>
        <strain evidence="1 2">DSM 15049</strain>
    </source>
</reference>
<dbReference type="InterPro" id="IPR036209">
    <property type="entry name" value="YwmB-like_sf"/>
</dbReference>
<sequence>MKKMLLIISVVSIFLLGIVVCYAESRTEIKINGYKQMVNTFENINSDFKFYNMKANASLDKSLDKEEMKNICMEIISNLGLEECNLKWIESKKDTQSQVYAQIDEKNRNISIIVANKGKNESYIIVDILENKVYKDIVDIYTVVENTLNLYCKKVDVYTCIAGEYKKKLQLNKYDEILKKILYNMNAKEIDRVEDENFMSVTAFSKLIKTDYLEYLGNKVNLNIGIRYSENEEKTMVYIATPIIKLDY</sequence>
<dbReference type="SUPFAM" id="SSF143842">
    <property type="entry name" value="YwmB-like"/>
    <property type="match status" value="1"/>
</dbReference>
<organism evidence="1 2">
    <name type="scientific">Paraclostridium ghonii</name>
    <dbReference type="NCBI Taxonomy" id="29358"/>
    <lineage>
        <taxon>Bacteria</taxon>
        <taxon>Bacillati</taxon>
        <taxon>Bacillota</taxon>
        <taxon>Clostridia</taxon>
        <taxon>Peptostreptococcales</taxon>
        <taxon>Peptostreptococcaceae</taxon>
        <taxon>Paraclostridium</taxon>
    </lineage>
</organism>
<dbReference type="Pfam" id="PF08680">
    <property type="entry name" value="DUF1779"/>
    <property type="match status" value="1"/>
</dbReference>
<evidence type="ECO:0000313" key="1">
    <source>
        <dbReference type="EMBL" id="MDQ0557388.1"/>
    </source>
</evidence>
<evidence type="ECO:0008006" key="3">
    <source>
        <dbReference type="Google" id="ProtNLM"/>
    </source>
</evidence>
<dbReference type="EMBL" id="JAUSWG010000011">
    <property type="protein sequence ID" value="MDQ0557388.1"/>
    <property type="molecule type" value="Genomic_DNA"/>
</dbReference>
<dbReference type="RefSeq" id="WP_307508340.1">
    <property type="nucleotide sequence ID" value="NZ_BAAACE010000009.1"/>
</dbReference>